<accession>A0ACC6IDU4</accession>
<proteinExistence type="predicted"/>
<comment type="caution">
    <text evidence="1">The sequence shown here is derived from an EMBL/GenBank/DDBJ whole genome shotgun (WGS) entry which is preliminary data.</text>
</comment>
<name>A0ACC6IDU4_9ACTN</name>
<evidence type="ECO:0000313" key="1">
    <source>
        <dbReference type="EMBL" id="MDR6208859.1"/>
    </source>
</evidence>
<reference evidence="1" key="1">
    <citation type="submission" date="2023-08" db="EMBL/GenBank/DDBJ databases">
        <title>Functional and genomic diversity of the sorghum phyllosphere microbiome.</title>
        <authorList>
            <person name="Shade A."/>
        </authorList>
    </citation>
    <scope>NUCLEOTIDE SEQUENCE</scope>
    <source>
        <strain evidence="1">SORGH_AS_0885</strain>
    </source>
</reference>
<organism evidence="1 2">
    <name type="scientific">Nocardioides zeae</name>
    <dbReference type="NCBI Taxonomy" id="1457234"/>
    <lineage>
        <taxon>Bacteria</taxon>
        <taxon>Bacillati</taxon>
        <taxon>Actinomycetota</taxon>
        <taxon>Actinomycetes</taxon>
        <taxon>Propionibacteriales</taxon>
        <taxon>Nocardioidaceae</taxon>
        <taxon>Nocardioides</taxon>
    </lineage>
</organism>
<evidence type="ECO:0000313" key="2">
    <source>
        <dbReference type="Proteomes" id="UP001261666"/>
    </source>
</evidence>
<keyword evidence="2" id="KW-1185">Reference proteome</keyword>
<sequence>MNEESPTGVATATPAPATVRTTSSTSSTSSASAPSDARSPRAPWFPVLDTLRGVGAVAIVTTHCAYWAGAYEDTRTGWLLARLDVGVALFFVLSGFLLARPHLAAARAGTAAPALGTYVRHRIWRIAPLAVLTVLLAFVLLEGNHGLTTTERIAALTLTSTYVVETGFPGGLTHLWSLTTEVAFYALLPVVMVLAVGRGGRAGLRPARIAALVAAMVAISVAWFFVLPHRDAPGGTLPLGDTITGTVLAHGEPELWLPGYLAWFAGGVALAAAYELVRAERQSRALAWTRSLAVRPAVCLAVAAALMWWSASPVLGLPTLSRVTPEEHAQKTVVYLVVATLVVLTGVFTRPGLYTRLLAHPALRRLGTLSYGVFCLHLVVLHLVLTTAGWEHGEAPLHVLLPVVLAITLVAAEAAYRLVEAPAMRLARRKR</sequence>
<dbReference type="Proteomes" id="UP001261666">
    <property type="component" value="Unassembled WGS sequence"/>
</dbReference>
<protein>
    <submittedName>
        <fullName evidence="1">Peptidoglycan/LPS O-acetylase OafA/YrhL</fullName>
    </submittedName>
</protein>
<dbReference type="EMBL" id="JAVIZJ010000001">
    <property type="protein sequence ID" value="MDR6208859.1"/>
    <property type="molecule type" value="Genomic_DNA"/>
</dbReference>
<gene>
    <name evidence="1" type="ORF">QE364_000547</name>
</gene>